<name>A0A2N5XUU4_9HYPH</name>
<organism evidence="2 3">
    <name type="scientific">Cohaesibacter celericrescens</name>
    <dbReference type="NCBI Taxonomy" id="2067669"/>
    <lineage>
        <taxon>Bacteria</taxon>
        <taxon>Pseudomonadati</taxon>
        <taxon>Pseudomonadota</taxon>
        <taxon>Alphaproteobacteria</taxon>
        <taxon>Hyphomicrobiales</taxon>
        <taxon>Cohaesibacteraceae</taxon>
    </lineage>
</organism>
<comment type="caution">
    <text evidence="2">The sequence shown here is derived from an EMBL/GenBank/DDBJ whole genome shotgun (WGS) entry which is preliminary data.</text>
</comment>
<gene>
    <name evidence="2" type="ORF">C0081_05440</name>
</gene>
<reference evidence="2 3" key="1">
    <citation type="submission" date="2018-01" db="EMBL/GenBank/DDBJ databases">
        <title>The draft genome sequence of Cohaesibacter sp. H1304.</title>
        <authorList>
            <person name="Wang N.-N."/>
            <person name="Du Z.-J."/>
        </authorList>
    </citation>
    <scope>NUCLEOTIDE SEQUENCE [LARGE SCALE GENOMIC DNA]</scope>
    <source>
        <strain evidence="2 3">H1304</strain>
    </source>
</reference>
<feature type="domain" description="HTH rpiR-type" evidence="1">
    <location>
        <begin position="1"/>
        <end position="72"/>
    </location>
</feature>
<dbReference type="InterPro" id="IPR000281">
    <property type="entry name" value="HTH_RpiR"/>
</dbReference>
<dbReference type="Gene3D" id="3.40.50.10490">
    <property type="entry name" value="Glucose-6-phosphate isomerase like protein, domain 1"/>
    <property type="match status" value="1"/>
</dbReference>
<evidence type="ECO:0000313" key="3">
    <source>
        <dbReference type="Proteomes" id="UP000234881"/>
    </source>
</evidence>
<dbReference type="GO" id="GO:0003677">
    <property type="term" value="F:DNA binding"/>
    <property type="evidence" value="ECO:0007669"/>
    <property type="project" value="InterPro"/>
</dbReference>
<dbReference type="GO" id="GO:0097367">
    <property type="term" value="F:carbohydrate derivative binding"/>
    <property type="evidence" value="ECO:0007669"/>
    <property type="project" value="InterPro"/>
</dbReference>
<dbReference type="InterPro" id="IPR009057">
    <property type="entry name" value="Homeodomain-like_sf"/>
</dbReference>
<protein>
    <submittedName>
        <fullName evidence="2">RpiR family transcriptional regulator</fullName>
    </submittedName>
</protein>
<sequence length="239" mass="27195">MINIDFDALNPLEQQIHSTLQQHSKTVDAIRITQAADLCNCSVSKISKFSKKLGFATYKQYLDFLYDRKLPEPGHSSELQRVGQFIQDFDSSKVDELVKLINANDKLVLLGYGPSFLCAQYFEYRFKTCTNKVTIAVPDDLSATSMTDETTLLLIFTVTGTFKSFDDIYQDTKRKGGDVALIVEEYNPSLITQYDKIFCLTQSTQSGDLEAYEKSRTVFFIFMEEVLRVLMKTASGKRK</sequence>
<dbReference type="OrthoDB" id="63027at2"/>
<dbReference type="SUPFAM" id="SSF46689">
    <property type="entry name" value="Homeodomain-like"/>
    <property type="match status" value="1"/>
</dbReference>
<dbReference type="InterPro" id="IPR036388">
    <property type="entry name" value="WH-like_DNA-bd_sf"/>
</dbReference>
<dbReference type="PANTHER" id="PTHR30514">
    <property type="entry name" value="GLUCOKINASE"/>
    <property type="match status" value="1"/>
</dbReference>
<dbReference type="InterPro" id="IPR047640">
    <property type="entry name" value="RpiR-like"/>
</dbReference>
<proteinExistence type="predicted"/>
<dbReference type="Proteomes" id="UP000234881">
    <property type="component" value="Unassembled WGS sequence"/>
</dbReference>
<dbReference type="RefSeq" id="WP_101532792.1">
    <property type="nucleotide sequence ID" value="NZ_JBFHIU010000026.1"/>
</dbReference>
<dbReference type="PANTHER" id="PTHR30514:SF1">
    <property type="entry name" value="HTH-TYPE TRANSCRIPTIONAL REGULATOR HEXR-RELATED"/>
    <property type="match status" value="1"/>
</dbReference>
<dbReference type="Pfam" id="PF01380">
    <property type="entry name" value="SIS"/>
    <property type="match status" value="1"/>
</dbReference>
<dbReference type="SUPFAM" id="SSF53697">
    <property type="entry name" value="SIS domain"/>
    <property type="match status" value="1"/>
</dbReference>
<dbReference type="Gene3D" id="1.10.10.10">
    <property type="entry name" value="Winged helix-like DNA-binding domain superfamily/Winged helix DNA-binding domain"/>
    <property type="match status" value="1"/>
</dbReference>
<evidence type="ECO:0000259" key="1">
    <source>
        <dbReference type="PROSITE" id="PS51071"/>
    </source>
</evidence>
<dbReference type="EMBL" id="PKUQ01000009">
    <property type="protein sequence ID" value="PLW78296.1"/>
    <property type="molecule type" value="Genomic_DNA"/>
</dbReference>
<evidence type="ECO:0000313" key="2">
    <source>
        <dbReference type="EMBL" id="PLW78296.1"/>
    </source>
</evidence>
<dbReference type="InterPro" id="IPR046348">
    <property type="entry name" value="SIS_dom_sf"/>
</dbReference>
<dbReference type="PROSITE" id="PS51071">
    <property type="entry name" value="HTH_RPIR"/>
    <property type="match status" value="1"/>
</dbReference>
<dbReference type="GO" id="GO:0003700">
    <property type="term" value="F:DNA-binding transcription factor activity"/>
    <property type="evidence" value="ECO:0007669"/>
    <property type="project" value="InterPro"/>
</dbReference>
<dbReference type="AlphaFoldDB" id="A0A2N5XUU4"/>
<accession>A0A2N5XUU4</accession>
<dbReference type="InterPro" id="IPR001347">
    <property type="entry name" value="SIS_dom"/>
</dbReference>
<keyword evidence="3" id="KW-1185">Reference proteome</keyword>
<dbReference type="GO" id="GO:1901135">
    <property type="term" value="P:carbohydrate derivative metabolic process"/>
    <property type="evidence" value="ECO:0007669"/>
    <property type="project" value="InterPro"/>
</dbReference>